<dbReference type="SUPFAM" id="SSF82784">
    <property type="entry name" value="OsmC-like"/>
    <property type="match status" value="1"/>
</dbReference>
<sequence length="168" mass="18015">MTNSLHAPVHGLTTDAASLKSVRATGVWEGSMITRIESRGFIFRTDEPVPIGGTDASPTPMQYVVGAVNGCVTVVIETVANEQGFAVESVETFSHAHQDVRGFQGTADVSPHFKDFTLTVNLQAAIPEDRLEAFTSQVEKRCPAINLLRDAGVAFTVEWNIGARGTAK</sequence>
<dbReference type="InterPro" id="IPR052924">
    <property type="entry name" value="OsmC/Ohr_hydroprdx_reductase"/>
</dbReference>
<evidence type="ECO:0000313" key="2">
    <source>
        <dbReference type="Proteomes" id="UP000199258"/>
    </source>
</evidence>
<organism evidence="1 2">
    <name type="scientific">Arthrobacter subterraneus</name>
    <dbReference type="NCBI Taxonomy" id="335973"/>
    <lineage>
        <taxon>Bacteria</taxon>
        <taxon>Bacillati</taxon>
        <taxon>Actinomycetota</taxon>
        <taxon>Actinomycetes</taxon>
        <taxon>Micrococcales</taxon>
        <taxon>Micrococcaceae</taxon>
        <taxon>Arthrobacter</taxon>
    </lineage>
</organism>
<proteinExistence type="predicted"/>
<accession>A0A1G8LZ73</accession>
<evidence type="ECO:0000313" key="1">
    <source>
        <dbReference type="EMBL" id="SDI60797.1"/>
    </source>
</evidence>
<dbReference type="AlphaFoldDB" id="A0A1G8LZ73"/>
<dbReference type="Gene3D" id="3.30.300.20">
    <property type="match status" value="1"/>
</dbReference>
<keyword evidence="2" id="KW-1185">Reference proteome</keyword>
<dbReference type="Pfam" id="PF02566">
    <property type="entry name" value="OsmC"/>
    <property type="match status" value="1"/>
</dbReference>
<dbReference type="InterPro" id="IPR003718">
    <property type="entry name" value="OsmC/Ohr_fam"/>
</dbReference>
<dbReference type="InterPro" id="IPR036102">
    <property type="entry name" value="OsmC/Ohrsf"/>
</dbReference>
<dbReference type="InterPro" id="IPR015946">
    <property type="entry name" value="KH_dom-like_a/b"/>
</dbReference>
<dbReference type="PANTHER" id="PTHR35368:SF1">
    <property type="entry name" value="HYDROPEROXIDE REDUCTASE"/>
    <property type="match status" value="1"/>
</dbReference>
<protein>
    <submittedName>
        <fullName evidence="1">Uncharacterized OsmC-related protein</fullName>
    </submittedName>
</protein>
<gene>
    <name evidence="1" type="ORF">SAMN04488693_11558</name>
</gene>
<dbReference type="EMBL" id="FNDT01000015">
    <property type="protein sequence ID" value="SDI60797.1"/>
    <property type="molecule type" value="Genomic_DNA"/>
</dbReference>
<dbReference type="STRING" id="335973.SAMN04488693_11558"/>
<dbReference type="PANTHER" id="PTHR35368">
    <property type="entry name" value="HYDROPEROXIDE REDUCTASE"/>
    <property type="match status" value="1"/>
</dbReference>
<dbReference type="Proteomes" id="UP000199258">
    <property type="component" value="Unassembled WGS sequence"/>
</dbReference>
<reference evidence="1 2" key="1">
    <citation type="submission" date="2016-10" db="EMBL/GenBank/DDBJ databases">
        <authorList>
            <person name="de Groot N.N."/>
        </authorList>
    </citation>
    <scope>NUCLEOTIDE SEQUENCE [LARGE SCALE GENOMIC DNA]</scope>
    <source>
        <strain evidence="1 2">NP_1H</strain>
    </source>
</reference>
<name>A0A1G8LZ73_9MICC</name>